<feature type="domain" description="FHA" evidence="2">
    <location>
        <begin position="42"/>
        <end position="87"/>
    </location>
</feature>
<gene>
    <name evidence="3" type="ORF">BE221DRAFT_22771</name>
</gene>
<dbReference type="InterPro" id="IPR008984">
    <property type="entry name" value="SMAD_FHA_dom_sf"/>
</dbReference>
<dbReference type="Proteomes" id="UP000195557">
    <property type="component" value="Unassembled WGS sequence"/>
</dbReference>
<evidence type="ECO:0000256" key="1">
    <source>
        <dbReference type="SAM" id="MobiDB-lite"/>
    </source>
</evidence>
<organism evidence="3">
    <name type="scientific">Ostreococcus tauri</name>
    <name type="common">Marine green alga</name>
    <dbReference type="NCBI Taxonomy" id="70448"/>
    <lineage>
        <taxon>Eukaryota</taxon>
        <taxon>Viridiplantae</taxon>
        <taxon>Chlorophyta</taxon>
        <taxon>Mamiellophyceae</taxon>
        <taxon>Mamiellales</taxon>
        <taxon>Bathycoccaceae</taxon>
        <taxon>Ostreococcus</taxon>
    </lineage>
</organism>
<dbReference type="AlphaFoldDB" id="A0A1Y5I3G3"/>
<evidence type="ECO:0000259" key="2">
    <source>
        <dbReference type="PROSITE" id="PS50006"/>
    </source>
</evidence>
<feature type="compositionally biased region" description="Basic and acidic residues" evidence="1">
    <location>
        <begin position="162"/>
        <end position="172"/>
    </location>
</feature>
<feature type="compositionally biased region" description="Basic residues" evidence="1">
    <location>
        <begin position="286"/>
        <end position="297"/>
    </location>
</feature>
<name>A0A1Y5I3G3_OSTTA</name>
<sequence>MDANVARRPSERDARRANPRAMAFVLAYGAREIVVPSEGAGVVVGRHRDCALRAGSDGDATTSRRHAEFRTRADACEARDLGSAHGTRFAQRDGVVVEVTSTWTRVCGRDDGERVVTLGKGATEITVRFRFEDDGSETERDDDDESETEDAAPKTMVMDDGEMARSDRRRGQTETLGEAETVTIGVGRTRRDADGNASRRDVDDGGENFKRFKKQYVVGLFEKSDSPKKKKAISPRRRAPERCANVYEHTAEEIERLRAEREAEVDAEVEADKLFEIGLPGSKKQAPAKRKTPAKRK</sequence>
<accession>A0A1Y5I3G3</accession>
<dbReference type="Gene3D" id="2.60.200.20">
    <property type="match status" value="1"/>
</dbReference>
<reference evidence="3" key="1">
    <citation type="submission" date="2017-04" db="EMBL/GenBank/DDBJ databases">
        <title>Population genomics of picophytoplankton unveils novel chromosome hypervariability.</title>
        <authorList>
            <consortium name="DOE Joint Genome Institute"/>
            <person name="Blanc-Mathieu R."/>
            <person name="Krasovec M."/>
            <person name="Hebrard M."/>
            <person name="Yau S."/>
            <person name="Desgranges E."/>
            <person name="Martin J."/>
            <person name="Schackwitz W."/>
            <person name="Kuo A."/>
            <person name="Salin G."/>
            <person name="Donnadieu C."/>
            <person name="Desdevises Y."/>
            <person name="Sanchez-Ferandin S."/>
            <person name="Moreau H."/>
            <person name="Rivals E."/>
            <person name="Grigoriev I.V."/>
            <person name="Grimsley N."/>
            <person name="Eyre-Walker A."/>
            <person name="Piganeau G."/>
        </authorList>
    </citation>
    <scope>NUCLEOTIDE SEQUENCE [LARGE SCALE GENOMIC DNA]</scope>
    <source>
        <strain evidence="3">RCC 1115</strain>
    </source>
</reference>
<feature type="region of interest" description="Disordered" evidence="1">
    <location>
        <begin position="129"/>
        <end position="176"/>
    </location>
</feature>
<protein>
    <recommendedName>
        <fullName evidence="2">FHA domain-containing protein</fullName>
    </recommendedName>
</protein>
<dbReference type="SUPFAM" id="SSF49879">
    <property type="entry name" value="SMAD/FHA domain"/>
    <property type="match status" value="1"/>
</dbReference>
<proteinExistence type="predicted"/>
<dbReference type="InterPro" id="IPR000253">
    <property type="entry name" value="FHA_dom"/>
</dbReference>
<feature type="compositionally biased region" description="Acidic residues" evidence="1">
    <location>
        <begin position="134"/>
        <end position="150"/>
    </location>
</feature>
<dbReference type="EMBL" id="KZ155826">
    <property type="protein sequence ID" value="OUS44001.1"/>
    <property type="molecule type" value="Genomic_DNA"/>
</dbReference>
<evidence type="ECO:0000313" key="3">
    <source>
        <dbReference type="EMBL" id="OUS44001.1"/>
    </source>
</evidence>
<feature type="region of interest" description="Disordered" evidence="1">
    <location>
        <begin position="277"/>
        <end position="297"/>
    </location>
</feature>
<dbReference type="PROSITE" id="PS50006">
    <property type="entry name" value="FHA_DOMAIN"/>
    <property type="match status" value="1"/>
</dbReference>
<dbReference type="Pfam" id="PF00498">
    <property type="entry name" value="FHA"/>
    <property type="match status" value="1"/>
</dbReference>